<organism evidence="1 2">
    <name type="scientific">Acanthopleuribacter pedis</name>
    <dbReference type="NCBI Taxonomy" id="442870"/>
    <lineage>
        <taxon>Bacteria</taxon>
        <taxon>Pseudomonadati</taxon>
        <taxon>Acidobacteriota</taxon>
        <taxon>Holophagae</taxon>
        <taxon>Acanthopleuribacterales</taxon>
        <taxon>Acanthopleuribacteraceae</taxon>
        <taxon>Acanthopleuribacter</taxon>
    </lineage>
</organism>
<dbReference type="Proteomes" id="UP000664417">
    <property type="component" value="Unassembled WGS sequence"/>
</dbReference>
<dbReference type="AlphaFoldDB" id="A0A8J7Q4E8"/>
<reference evidence="1" key="1">
    <citation type="submission" date="2021-03" db="EMBL/GenBank/DDBJ databases">
        <authorList>
            <person name="Wang G."/>
        </authorList>
    </citation>
    <scope>NUCLEOTIDE SEQUENCE</scope>
    <source>
        <strain evidence="1">KCTC 12899</strain>
    </source>
</reference>
<evidence type="ECO:0000313" key="1">
    <source>
        <dbReference type="EMBL" id="MBO1317551.1"/>
    </source>
</evidence>
<protein>
    <submittedName>
        <fullName evidence="1">Uncharacterized protein</fullName>
    </submittedName>
</protein>
<name>A0A8J7Q4E8_9BACT</name>
<keyword evidence="2" id="KW-1185">Reference proteome</keyword>
<dbReference type="RefSeq" id="WP_207856838.1">
    <property type="nucleotide sequence ID" value="NZ_JAFREP010000003.1"/>
</dbReference>
<accession>A0A8J7Q4E8</accession>
<gene>
    <name evidence="1" type="ORF">J3U88_03695</name>
</gene>
<evidence type="ECO:0000313" key="2">
    <source>
        <dbReference type="Proteomes" id="UP000664417"/>
    </source>
</evidence>
<proteinExistence type="predicted"/>
<comment type="caution">
    <text evidence="1">The sequence shown here is derived from an EMBL/GenBank/DDBJ whole genome shotgun (WGS) entry which is preliminary data.</text>
</comment>
<dbReference type="EMBL" id="JAFREP010000003">
    <property type="protein sequence ID" value="MBO1317551.1"/>
    <property type="molecule type" value="Genomic_DNA"/>
</dbReference>
<sequence length="214" mass="22562">MARLIRAGVWLRDQEPPARKHRLYSPGATAALSAVQRLGEVPKHAVLIAVTASLGPMVAAFDKAWRAAAGGLLVGPGFADTRARRIHPFTLLKALDNQVPACLAAELGLNGPCRHFHDSNGLWPILAANINSVEPTGTAVLLVATDVRDADEAVTRRRYLAESRELPPQEGAVALLMKADPAADLPPLGKPDVSAFAAALDFARGLAPPSPNPC</sequence>